<gene>
    <name evidence="8" type="primary">100117050</name>
</gene>
<dbReference type="Pfam" id="PF05485">
    <property type="entry name" value="THAP"/>
    <property type="match status" value="1"/>
</dbReference>
<dbReference type="AlphaFoldDB" id="A0A7M7TDX1"/>
<keyword evidence="3" id="KW-0862">Zinc</keyword>
<evidence type="ECO:0000313" key="8">
    <source>
        <dbReference type="EnsemblMetazoa" id="XP_032456439"/>
    </source>
</evidence>
<keyword evidence="4 5" id="KW-0238">DNA-binding</keyword>
<organism evidence="8 9">
    <name type="scientific">Nasonia vitripennis</name>
    <name type="common">Parasitic wasp</name>
    <dbReference type="NCBI Taxonomy" id="7425"/>
    <lineage>
        <taxon>Eukaryota</taxon>
        <taxon>Metazoa</taxon>
        <taxon>Ecdysozoa</taxon>
        <taxon>Arthropoda</taxon>
        <taxon>Hexapoda</taxon>
        <taxon>Insecta</taxon>
        <taxon>Pterygota</taxon>
        <taxon>Neoptera</taxon>
        <taxon>Endopterygota</taxon>
        <taxon>Hymenoptera</taxon>
        <taxon>Apocrita</taxon>
        <taxon>Proctotrupomorpha</taxon>
        <taxon>Chalcidoidea</taxon>
        <taxon>Pteromalidae</taxon>
        <taxon>Pteromalinae</taxon>
        <taxon>Nasonia</taxon>
    </lineage>
</organism>
<dbReference type="InterPro" id="IPR038441">
    <property type="entry name" value="THAP_Znf_sf"/>
</dbReference>
<dbReference type="EnsemblMetazoa" id="XM_008218604">
    <property type="protein sequence ID" value="XP_008216826"/>
    <property type="gene ID" value="LOC100117050"/>
</dbReference>
<dbReference type="GO" id="GO:0008270">
    <property type="term" value="F:zinc ion binding"/>
    <property type="evidence" value="ECO:0007669"/>
    <property type="project" value="UniProtKB-KW"/>
</dbReference>
<feature type="domain" description="THAP-type" evidence="7">
    <location>
        <begin position="1"/>
        <end position="90"/>
    </location>
</feature>
<evidence type="ECO:0000256" key="4">
    <source>
        <dbReference type="ARBA" id="ARBA00023125"/>
    </source>
</evidence>
<dbReference type="InterPro" id="IPR006612">
    <property type="entry name" value="THAP_Znf"/>
</dbReference>
<dbReference type="PANTHER" id="PTHR46927:SF3">
    <property type="entry name" value="THAP-TYPE DOMAIN-CONTAINING PROTEIN"/>
    <property type="match status" value="1"/>
</dbReference>
<dbReference type="EnsemblMetazoa" id="XM_032600561">
    <property type="protein sequence ID" value="XP_032456452"/>
    <property type="gene ID" value="LOC100117050"/>
</dbReference>
<dbReference type="EnsemblMetazoa" id="XM_031920824">
    <property type="protein sequence ID" value="XP_031776684"/>
    <property type="gene ID" value="LOC100117050"/>
</dbReference>
<feature type="region of interest" description="Disordered" evidence="6">
    <location>
        <begin position="102"/>
        <end position="125"/>
    </location>
</feature>
<dbReference type="SUPFAM" id="SSF57716">
    <property type="entry name" value="Glucocorticoid receptor-like (DNA-binding domain)"/>
    <property type="match status" value="1"/>
</dbReference>
<protein>
    <recommendedName>
        <fullName evidence="7">THAP-type domain-containing protein</fullName>
    </recommendedName>
</protein>
<evidence type="ECO:0000256" key="2">
    <source>
        <dbReference type="ARBA" id="ARBA00022771"/>
    </source>
</evidence>
<dbReference type="SMART" id="SM00692">
    <property type="entry name" value="DM3"/>
    <property type="match status" value="1"/>
</dbReference>
<dbReference type="GO" id="GO:0003677">
    <property type="term" value="F:DNA binding"/>
    <property type="evidence" value="ECO:0007669"/>
    <property type="project" value="UniProtKB-UniRule"/>
</dbReference>
<feature type="compositionally biased region" description="Basic residues" evidence="6">
    <location>
        <begin position="107"/>
        <end position="116"/>
    </location>
</feature>
<dbReference type="EnsemblMetazoa" id="XM_032600552">
    <property type="protein sequence ID" value="XP_032456443"/>
    <property type="gene ID" value="LOC100117050"/>
</dbReference>
<evidence type="ECO:0000256" key="1">
    <source>
        <dbReference type="ARBA" id="ARBA00022723"/>
    </source>
</evidence>
<proteinExistence type="predicted"/>
<dbReference type="EnsemblMetazoa" id="XM_032600558">
    <property type="protein sequence ID" value="XP_032456449"/>
    <property type="gene ID" value="LOC100117050"/>
</dbReference>
<dbReference type="EnsemblMetazoa" id="XM_008218597">
    <property type="protein sequence ID" value="XP_008216819"/>
    <property type="gene ID" value="LOC100117050"/>
</dbReference>
<keyword evidence="9" id="KW-1185">Reference proteome</keyword>
<dbReference type="EnsemblMetazoa" id="XM_031920825">
    <property type="protein sequence ID" value="XP_031776685"/>
    <property type="gene ID" value="LOC100117050"/>
</dbReference>
<evidence type="ECO:0000313" key="9">
    <source>
        <dbReference type="Proteomes" id="UP000002358"/>
    </source>
</evidence>
<dbReference type="InParanoid" id="A0A7M7TDX1"/>
<accession>A0A7M7TDX1</accession>
<dbReference type="Proteomes" id="UP000002358">
    <property type="component" value="Chromosome 1"/>
</dbReference>
<dbReference type="EnsemblMetazoa" id="XM_032600562">
    <property type="protein sequence ID" value="XP_032456453"/>
    <property type="gene ID" value="LOC100117050"/>
</dbReference>
<dbReference type="EnsemblMetazoa" id="XM_032600548">
    <property type="protein sequence ID" value="XP_032456439"/>
    <property type="gene ID" value="LOC100117050"/>
</dbReference>
<keyword evidence="1" id="KW-0479">Metal-binding</keyword>
<reference evidence="8" key="1">
    <citation type="submission" date="2021-01" db="UniProtKB">
        <authorList>
            <consortium name="EnsemblMetazoa"/>
        </authorList>
    </citation>
    <scope>IDENTIFICATION</scope>
</reference>
<dbReference type="KEGG" id="nvi:100117050"/>
<evidence type="ECO:0000259" key="7">
    <source>
        <dbReference type="PROSITE" id="PS50950"/>
    </source>
</evidence>
<dbReference type="OrthoDB" id="8948150at2759"/>
<evidence type="ECO:0000256" key="6">
    <source>
        <dbReference type="SAM" id="MobiDB-lite"/>
    </source>
</evidence>
<evidence type="ECO:0000256" key="3">
    <source>
        <dbReference type="ARBA" id="ARBA00022833"/>
    </source>
</evidence>
<sequence length="376" mass="43039">MGKGRRCIVPSCRYLSGKNDLEKRAMFKIPKDEEKARIWAAAIPGITQPLTTYQTVCEKHFESWFIHRFYEKGTNIMRSRLHNKAVPTIFDTENVPNQNVIPLRQHSEKHSRKVPKKGISSSNVSEKSTLEVSSAFLNNSLSNQTASNETSLQEIVKDLSLSEKLLMDIKQEMFPISEDGVKHENIDERVKTESDVDTKEITAYEHLHKNFSFYITQLPENWNLTRLALSTDQVFVFSKECTVCENGALIVMNEKSIVINKHGDIHYSIHGKIVSVDSPYTLSVINDIDTLLDVVIKFDEVKVCQGICTNEFEVDKDFVLQKDDLGYSRHIHCSLIADKQQCDACWQYSQYLLALMVNNTPVLGNETARFYNQIYS</sequence>
<dbReference type="EnsemblMetazoa" id="XM_008218600">
    <property type="protein sequence ID" value="XP_008216822"/>
    <property type="gene ID" value="LOC100117050"/>
</dbReference>
<keyword evidence="2 5" id="KW-0863">Zinc-finger</keyword>
<name>A0A7M7TDX1_NASVI</name>
<dbReference type="SMART" id="SM00980">
    <property type="entry name" value="THAP"/>
    <property type="match status" value="1"/>
</dbReference>
<dbReference type="PANTHER" id="PTHR46927">
    <property type="entry name" value="AGAP005574-PA"/>
    <property type="match status" value="1"/>
</dbReference>
<dbReference type="EnsemblMetazoa" id="XM_008218606">
    <property type="protein sequence ID" value="XP_008216828"/>
    <property type="gene ID" value="LOC100117050"/>
</dbReference>
<dbReference type="PROSITE" id="PS50950">
    <property type="entry name" value="ZF_THAP"/>
    <property type="match status" value="1"/>
</dbReference>
<dbReference type="Gene3D" id="6.20.210.20">
    <property type="entry name" value="THAP domain"/>
    <property type="match status" value="1"/>
</dbReference>
<dbReference type="EnsemblMetazoa" id="XM_008218603">
    <property type="protein sequence ID" value="XP_008216825"/>
    <property type="gene ID" value="LOC100117050"/>
</dbReference>
<dbReference type="InterPro" id="IPR052224">
    <property type="entry name" value="THAP_domain_protein"/>
</dbReference>
<evidence type="ECO:0000256" key="5">
    <source>
        <dbReference type="PROSITE-ProRule" id="PRU00309"/>
    </source>
</evidence>